<evidence type="ECO:0000313" key="2">
    <source>
        <dbReference type="Proteomes" id="UP001057402"/>
    </source>
</evidence>
<name>A0ACB9MQH5_9MYRT</name>
<gene>
    <name evidence="1" type="ORF">MLD38_031705</name>
</gene>
<sequence length="130" mass="15070">MGQTPQERRRDPGGEVPVQQGKPEVALPWSTMPFYYMPQVQGQMEIMDRDWADLYCWTPNESTIFLISRELGYRDLIHGMLPELRWENVVPTKEAVCPWIGTTMPSFISRHPSTRVSGSRYSKERSLPAR</sequence>
<protein>
    <submittedName>
        <fullName evidence="1">Uncharacterized protein</fullName>
    </submittedName>
</protein>
<comment type="caution">
    <text evidence="1">The sequence shown here is derived from an EMBL/GenBank/DDBJ whole genome shotgun (WGS) entry which is preliminary data.</text>
</comment>
<reference evidence="2" key="1">
    <citation type="journal article" date="2023" name="Front. Plant Sci.">
        <title>Chromosomal-level genome assembly of Melastoma candidum provides insights into trichome evolution.</title>
        <authorList>
            <person name="Zhong Y."/>
            <person name="Wu W."/>
            <person name="Sun C."/>
            <person name="Zou P."/>
            <person name="Liu Y."/>
            <person name="Dai S."/>
            <person name="Zhou R."/>
        </authorList>
    </citation>
    <scope>NUCLEOTIDE SEQUENCE [LARGE SCALE GENOMIC DNA]</scope>
</reference>
<dbReference type="Proteomes" id="UP001057402">
    <property type="component" value="Chromosome 9"/>
</dbReference>
<accession>A0ACB9MQH5</accession>
<dbReference type="EMBL" id="CM042888">
    <property type="protein sequence ID" value="KAI4326384.1"/>
    <property type="molecule type" value="Genomic_DNA"/>
</dbReference>
<keyword evidence="2" id="KW-1185">Reference proteome</keyword>
<evidence type="ECO:0000313" key="1">
    <source>
        <dbReference type="EMBL" id="KAI4326384.1"/>
    </source>
</evidence>
<proteinExistence type="predicted"/>
<organism evidence="1 2">
    <name type="scientific">Melastoma candidum</name>
    <dbReference type="NCBI Taxonomy" id="119954"/>
    <lineage>
        <taxon>Eukaryota</taxon>
        <taxon>Viridiplantae</taxon>
        <taxon>Streptophyta</taxon>
        <taxon>Embryophyta</taxon>
        <taxon>Tracheophyta</taxon>
        <taxon>Spermatophyta</taxon>
        <taxon>Magnoliopsida</taxon>
        <taxon>eudicotyledons</taxon>
        <taxon>Gunneridae</taxon>
        <taxon>Pentapetalae</taxon>
        <taxon>rosids</taxon>
        <taxon>malvids</taxon>
        <taxon>Myrtales</taxon>
        <taxon>Melastomataceae</taxon>
        <taxon>Melastomatoideae</taxon>
        <taxon>Melastomateae</taxon>
        <taxon>Melastoma</taxon>
    </lineage>
</organism>